<dbReference type="PANTHER" id="PTHR12260">
    <property type="entry name" value="DAMAGE-CONTROL PHOSPHATASE ARMT1"/>
    <property type="match status" value="1"/>
</dbReference>
<evidence type="ECO:0000259" key="8">
    <source>
        <dbReference type="Pfam" id="PF01937"/>
    </source>
</evidence>
<organism evidence="9 10">
    <name type="scientific">Geranomyces variabilis</name>
    <dbReference type="NCBI Taxonomy" id="109894"/>
    <lineage>
        <taxon>Eukaryota</taxon>
        <taxon>Fungi</taxon>
        <taxon>Fungi incertae sedis</taxon>
        <taxon>Chytridiomycota</taxon>
        <taxon>Chytridiomycota incertae sedis</taxon>
        <taxon>Chytridiomycetes</taxon>
        <taxon>Spizellomycetales</taxon>
        <taxon>Powellomycetaceae</taxon>
        <taxon>Geranomyces</taxon>
    </lineage>
</organism>
<feature type="domain" description="Damage-control phosphatase ARMT1-like metal-binding" evidence="8">
    <location>
        <begin position="30"/>
        <end position="431"/>
    </location>
</feature>
<evidence type="ECO:0000256" key="1">
    <source>
        <dbReference type="ARBA" id="ARBA00001326"/>
    </source>
</evidence>
<evidence type="ECO:0000256" key="2">
    <source>
        <dbReference type="ARBA" id="ARBA00009519"/>
    </source>
</evidence>
<evidence type="ECO:0000256" key="5">
    <source>
        <dbReference type="ARBA" id="ARBA00023211"/>
    </source>
</evidence>
<keyword evidence="10" id="KW-1185">Reference proteome</keyword>
<sequence>MSSNYEPLAPYPPGTSPLRGAMKDTFAYSTVKERLPVILTKCVDTLSRELHARTLAAPSSPADAEKAAEAKHIIAEISKLVYELQRDRPLQPLTDTEEDVGVWNATLASLAAKGPATWYQLPWLFIECYLYRKIHELFILTVHWKEYDIFATQQKETSFSGSVKSMEELAKHLRDVQTRTLNDDEQKTVLREFVHFCLWGNQTDLSLLQDVAHADMHKMQQTSAAGLKQLEEKVIVNDTQALLQEIEGITAGRVDIIMDNAGFELYSDLILADWLVHAGVAKLVVFHAKRIGWFVSDTTSRDFHWTLDAIQKHAKAIGDDNLDSRIERWRGLLAAGTWRLQVDPFWTLPYPFWQIPTAGAELYADICKSQLLIFKGDLNYRKCVYDLDWKTTTSVEDALGGLCDARTPPLVMLRTCKSDPAVGLRAGQAEELDRADPKWRVNGKWGMIQFRPRTQT</sequence>
<dbReference type="AlphaFoldDB" id="A0AAD5TGI9"/>
<dbReference type="GO" id="GO:0016791">
    <property type="term" value="F:phosphatase activity"/>
    <property type="evidence" value="ECO:0007669"/>
    <property type="project" value="TreeGrafter"/>
</dbReference>
<name>A0AAD5TGI9_9FUNG</name>
<comment type="caution">
    <text evidence="9">The sequence shown here is derived from an EMBL/GenBank/DDBJ whole genome shotgun (WGS) entry which is preliminary data.</text>
</comment>
<evidence type="ECO:0000256" key="4">
    <source>
        <dbReference type="ARBA" id="ARBA00022801"/>
    </source>
</evidence>
<dbReference type="GO" id="GO:0006974">
    <property type="term" value="P:DNA damage response"/>
    <property type="evidence" value="ECO:0007669"/>
    <property type="project" value="TreeGrafter"/>
</dbReference>
<dbReference type="PANTHER" id="PTHR12260:SF6">
    <property type="entry name" value="DAMAGE-CONTROL PHOSPHATASE ARMT1"/>
    <property type="match status" value="1"/>
</dbReference>
<comment type="function">
    <text evidence="7">Metal-dependent phosphatase that shows phosphatase activity against several substrates, including fructose-1-phosphate and fructose-6-phosphate. Its preference for fructose-1-phosphate, a strong glycating agent that causes DNA damage rather than a canonical yeast metabolite, suggests a damage-control function in hexose phosphate metabolism.</text>
</comment>
<gene>
    <name evidence="9" type="ORF">HDU87_005819</name>
</gene>
<dbReference type="GO" id="GO:0005634">
    <property type="term" value="C:nucleus"/>
    <property type="evidence" value="ECO:0007669"/>
    <property type="project" value="TreeGrafter"/>
</dbReference>
<reference evidence="9" key="1">
    <citation type="submission" date="2020-05" db="EMBL/GenBank/DDBJ databases">
        <title>Phylogenomic resolution of chytrid fungi.</title>
        <authorList>
            <person name="Stajich J.E."/>
            <person name="Amses K."/>
            <person name="Simmons R."/>
            <person name="Seto K."/>
            <person name="Myers J."/>
            <person name="Bonds A."/>
            <person name="Quandt C.A."/>
            <person name="Barry K."/>
            <person name="Liu P."/>
            <person name="Grigoriev I."/>
            <person name="Longcore J.E."/>
            <person name="James T.Y."/>
        </authorList>
    </citation>
    <scope>NUCLEOTIDE SEQUENCE</scope>
    <source>
        <strain evidence="9">JEL0379</strain>
    </source>
</reference>
<evidence type="ECO:0000256" key="6">
    <source>
        <dbReference type="ARBA" id="ARBA00048809"/>
    </source>
</evidence>
<evidence type="ECO:0000256" key="3">
    <source>
        <dbReference type="ARBA" id="ARBA00022723"/>
    </source>
</evidence>
<evidence type="ECO:0000256" key="7">
    <source>
        <dbReference type="RuleBase" id="RU367030"/>
    </source>
</evidence>
<dbReference type="GO" id="GO:0046872">
    <property type="term" value="F:metal ion binding"/>
    <property type="evidence" value="ECO:0007669"/>
    <property type="project" value="UniProtKB-UniRule"/>
</dbReference>
<dbReference type="Proteomes" id="UP001212152">
    <property type="component" value="Unassembled WGS sequence"/>
</dbReference>
<dbReference type="InterPro" id="IPR002791">
    <property type="entry name" value="ARMT1-like_metal-bd"/>
</dbReference>
<dbReference type="EMBL" id="JADGJQ010000049">
    <property type="protein sequence ID" value="KAJ3175678.1"/>
    <property type="molecule type" value="Genomic_DNA"/>
</dbReference>
<comment type="cofactor">
    <cofactor evidence="7">
        <name>Mn(2+)</name>
        <dbReference type="ChEBI" id="CHEBI:29035"/>
    </cofactor>
    <cofactor evidence="7">
        <name>Ni(2+)</name>
        <dbReference type="ChEBI" id="CHEBI:49786"/>
    </cofactor>
</comment>
<dbReference type="Pfam" id="PF01937">
    <property type="entry name" value="ARMT1-like_dom"/>
    <property type="match status" value="1"/>
</dbReference>
<dbReference type="SUPFAM" id="SSF111321">
    <property type="entry name" value="AF1104-like"/>
    <property type="match status" value="1"/>
</dbReference>
<evidence type="ECO:0000313" key="9">
    <source>
        <dbReference type="EMBL" id="KAJ3175678.1"/>
    </source>
</evidence>
<comment type="similarity">
    <text evidence="2 7">Belongs to the damage-control phosphatase family. Sugar phosphate phosphatase III subfamily.</text>
</comment>
<dbReference type="InterPro" id="IPR036075">
    <property type="entry name" value="ARMT-1-like_metal-bd_sf"/>
</dbReference>
<dbReference type="EC" id="3.1.3.-" evidence="7"/>
<protein>
    <recommendedName>
        <fullName evidence="7">Sugar phosphate phosphatase</fullName>
        <ecNumber evidence="7">3.1.3.-</ecNumber>
    </recommendedName>
</protein>
<keyword evidence="3 7" id="KW-0479">Metal-binding</keyword>
<keyword evidence="5 7" id="KW-0464">Manganese</keyword>
<dbReference type="Gene3D" id="1.20.930.60">
    <property type="match status" value="1"/>
</dbReference>
<proteinExistence type="inferred from homology"/>
<dbReference type="InterPro" id="IPR039763">
    <property type="entry name" value="ARMT1"/>
</dbReference>
<comment type="domain">
    <text evidence="7">Subfamily III proteins have a conserved RTxK motif about 40-50 residues from the C-terminus; the threonine may be replaced by serine or cysteine.</text>
</comment>
<evidence type="ECO:0000313" key="10">
    <source>
        <dbReference type="Proteomes" id="UP001212152"/>
    </source>
</evidence>
<comment type="catalytic activity">
    <reaction evidence="6 7">
        <text>beta-D-fructose 6-phosphate = dihydroxyacetone + D-glyceraldehyde 3-phosphate</text>
        <dbReference type="Rhea" id="RHEA:28002"/>
        <dbReference type="ChEBI" id="CHEBI:16016"/>
        <dbReference type="ChEBI" id="CHEBI:57634"/>
        <dbReference type="ChEBI" id="CHEBI:59776"/>
    </reaction>
</comment>
<accession>A0AAD5TGI9</accession>
<keyword evidence="4 7" id="KW-0378">Hydrolase</keyword>
<comment type="catalytic activity">
    <reaction evidence="1 7">
        <text>beta-D-fructose 1-phosphate + H2O = D-fructose + phosphate</text>
        <dbReference type="Rhea" id="RHEA:35603"/>
        <dbReference type="ChEBI" id="CHEBI:15377"/>
        <dbReference type="ChEBI" id="CHEBI:37721"/>
        <dbReference type="ChEBI" id="CHEBI:43474"/>
        <dbReference type="ChEBI" id="CHEBI:138881"/>
    </reaction>
</comment>
<dbReference type="Gene3D" id="3.40.50.10880">
    <property type="entry name" value="Uncharacterised protein PF01937, DUF89, domain 3"/>
    <property type="match status" value="1"/>
</dbReference>